<organism evidence="1 2">
    <name type="scientific">Anopheles minimus</name>
    <dbReference type="NCBI Taxonomy" id="112268"/>
    <lineage>
        <taxon>Eukaryota</taxon>
        <taxon>Metazoa</taxon>
        <taxon>Ecdysozoa</taxon>
        <taxon>Arthropoda</taxon>
        <taxon>Hexapoda</taxon>
        <taxon>Insecta</taxon>
        <taxon>Pterygota</taxon>
        <taxon>Neoptera</taxon>
        <taxon>Endopterygota</taxon>
        <taxon>Diptera</taxon>
        <taxon>Nematocera</taxon>
        <taxon>Culicoidea</taxon>
        <taxon>Culicidae</taxon>
        <taxon>Anophelinae</taxon>
        <taxon>Anopheles</taxon>
    </lineage>
</organism>
<reference evidence="2" key="1">
    <citation type="submission" date="2013-03" db="EMBL/GenBank/DDBJ databases">
        <title>The Genome Sequence of Anopheles minimus MINIMUS1.</title>
        <authorList>
            <consortium name="The Broad Institute Genomics Platform"/>
            <person name="Neafsey D.E."/>
            <person name="Walton C."/>
            <person name="Walker B."/>
            <person name="Young S.K."/>
            <person name="Zeng Q."/>
            <person name="Gargeya S."/>
            <person name="Fitzgerald M."/>
            <person name="Haas B."/>
            <person name="Abouelleil A."/>
            <person name="Allen A.W."/>
            <person name="Alvarado L."/>
            <person name="Arachchi H.M."/>
            <person name="Berlin A.M."/>
            <person name="Chapman S.B."/>
            <person name="Gainer-Dewar J."/>
            <person name="Goldberg J."/>
            <person name="Griggs A."/>
            <person name="Gujja S."/>
            <person name="Hansen M."/>
            <person name="Howarth C."/>
            <person name="Imamovic A."/>
            <person name="Ireland A."/>
            <person name="Larimer J."/>
            <person name="McCowan C."/>
            <person name="Murphy C."/>
            <person name="Pearson M."/>
            <person name="Poon T.W."/>
            <person name="Priest M."/>
            <person name="Roberts A."/>
            <person name="Saif S."/>
            <person name="Shea T."/>
            <person name="Sisk P."/>
            <person name="Sykes S."/>
            <person name="Wortman J."/>
            <person name="Nusbaum C."/>
            <person name="Birren B."/>
        </authorList>
    </citation>
    <scope>NUCLEOTIDE SEQUENCE [LARGE SCALE GENOMIC DNA]</scope>
    <source>
        <strain evidence="2">MINIMUS1</strain>
    </source>
</reference>
<keyword evidence="2" id="KW-1185">Reference proteome</keyword>
<dbReference type="Proteomes" id="UP000075920">
    <property type="component" value="Unassembled WGS sequence"/>
</dbReference>
<dbReference type="VEuPathDB" id="VectorBase:AMIN004384"/>
<reference evidence="1" key="2">
    <citation type="submission" date="2020-05" db="UniProtKB">
        <authorList>
            <consortium name="EnsemblMetazoa"/>
        </authorList>
    </citation>
    <scope>IDENTIFICATION</scope>
    <source>
        <strain evidence="1">MINIMUS1</strain>
    </source>
</reference>
<protein>
    <submittedName>
        <fullName evidence="1">Uncharacterized protein</fullName>
    </submittedName>
</protein>
<evidence type="ECO:0000313" key="2">
    <source>
        <dbReference type="Proteomes" id="UP000075920"/>
    </source>
</evidence>
<sequence length="137" mass="14597">MKLAICIPGTHILLRSDPDATEPVNVTTASNVGSTTRTNRSFPLRYMVNGQFFHIKTAFEVRVHSQSLSAVYWDGEQTQPRPMQAKGSNVPSSGACTAAAVASTSLASTVASGGNNANDFTFRSWTTKEVDACVLTA</sequence>
<dbReference type="AlphaFoldDB" id="A0A182W224"/>
<evidence type="ECO:0000313" key="1">
    <source>
        <dbReference type="EnsemblMetazoa" id="AMIN004384-PA"/>
    </source>
</evidence>
<dbReference type="STRING" id="112268.A0A182W224"/>
<accession>A0A182W224</accession>
<proteinExistence type="predicted"/>
<name>A0A182W224_9DIPT</name>
<dbReference type="EnsemblMetazoa" id="AMIN004384-RA">
    <property type="protein sequence ID" value="AMIN004384-PA"/>
    <property type="gene ID" value="AMIN004384"/>
</dbReference>